<feature type="domain" description="Dof-type" evidence="10">
    <location>
        <begin position="95"/>
        <end position="149"/>
    </location>
</feature>
<feature type="region of interest" description="Disordered" evidence="9">
    <location>
        <begin position="1"/>
        <end position="20"/>
    </location>
</feature>
<dbReference type="Pfam" id="PF02701">
    <property type="entry name" value="Zn_ribbon_Dof"/>
    <property type="match status" value="1"/>
</dbReference>
<keyword evidence="7 8" id="KW-0539">Nucleus</keyword>
<evidence type="ECO:0000256" key="5">
    <source>
        <dbReference type="ARBA" id="ARBA00023125"/>
    </source>
</evidence>
<evidence type="ECO:0000256" key="6">
    <source>
        <dbReference type="ARBA" id="ARBA00023163"/>
    </source>
</evidence>
<evidence type="ECO:0000256" key="7">
    <source>
        <dbReference type="ARBA" id="ARBA00023242"/>
    </source>
</evidence>
<organism evidence="11">
    <name type="scientific">Allium cepa</name>
    <name type="common">Onion</name>
    <dbReference type="NCBI Taxonomy" id="4679"/>
    <lineage>
        <taxon>Eukaryota</taxon>
        <taxon>Viridiplantae</taxon>
        <taxon>Streptophyta</taxon>
        <taxon>Embryophyta</taxon>
        <taxon>Tracheophyta</taxon>
        <taxon>Spermatophyta</taxon>
        <taxon>Magnoliopsida</taxon>
        <taxon>Liliopsida</taxon>
        <taxon>Asparagales</taxon>
        <taxon>Amaryllidaceae</taxon>
        <taxon>Allioideae</taxon>
        <taxon>Allieae</taxon>
        <taxon>Allium</taxon>
    </lineage>
</organism>
<evidence type="ECO:0000313" key="11">
    <source>
        <dbReference type="EMBL" id="ATG31851.1"/>
    </source>
</evidence>
<evidence type="ECO:0000256" key="9">
    <source>
        <dbReference type="SAM" id="MobiDB-lite"/>
    </source>
</evidence>
<comment type="subcellular location">
    <subcellularLocation>
        <location evidence="8">Nucleus</location>
    </subcellularLocation>
</comment>
<keyword evidence="4" id="KW-0805">Transcription regulation</keyword>
<dbReference type="AlphaFoldDB" id="A0A291FGE8"/>
<evidence type="ECO:0000256" key="1">
    <source>
        <dbReference type="ARBA" id="ARBA00022723"/>
    </source>
</evidence>
<keyword evidence="6" id="KW-0804">Transcription</keyword>
<evidence type="ECO:0000259" key="10">
    <source>
        <dbReference type="PROSITE" id="PS50884"/>
    </source>
</evidence>
<evidence type="ECO:0000256" key="8">
    <source>
        <dbReference type="PROSITE-ProRule" id="PRU00071"/>
    </source>
</evidence>
<protein>
    <submittedName>
        <fullName evidence="11">Cycling dof factor 4</fullName>
    </submittedName>
</protein>
<dbReference type="GO" id="GO:0008270">
    <property type="term" value="F:zinc ion binding"/>
    <property type="evidence" value="ECO:0007669"/>
    <property type="project" value="UniProtKB-KW"/>
</dbReference>
<dbReference type="GO" id="GO:0003677">
    <property type="term" value="F:DNA binding"/>
    <property type="evidence" value="ECO:0007669"/>
    <property type="project" value="UniProtKB-UniRule"/>
</dbReference>
<dbReference type="InterPro" id="IPR003851">
    <property type="entry name" value="Znf_Dof"/>
</dbReference>
<feature type="compositionally biased region" description="Polar residues" evidence="9">
    <location>
        <begin position="1"/>
        <end position="12"/>
    </location>
</feature>
<keyword evidence="2 8" id="KW-0863">Zinc-finger</keyword>
<sequence>MAEISSLISQSDLEPGRPSVPIVTRKDVLKELNLQTEKVSKLAKGDNLRGSLNLNNASIDRRQSSIQTDEVLIDSNINSDQSNDYSTLKRPDKILPCPRCKSMNTKFCYFNNHNINQPRHYCKNCQRYWTSGGSMRNVPVGSGKRKSKHSIISVDENCEKASSPLFINPGCPEIEKTSIELQSTQTCFPLQGFPGPPWAYPWALPMIMAPPTNVPFPYFPMLPVFSNMPNLGNQCSSDEGKEEKKTFWIPKTLRVDNPEEAAKSSIWSTLGIKRDVSAKKQCLFQNFGPDEENSGCGAPNAAQMLYSNPAALARSRTFQESV</sequence>
<dbReference type="PROSITE" id="PS50884">
    <property type="entry name" value="ZF_DOF_2"/>
    <property type="match status" value="1"/>
</dbReference>
<accession>A0A291FGE8</accession>
<evidence type="ECO:0000256" key="2">
    <source>
        <dbReference type="ARBA" id="ARBA00022771"/>
    </source>
</evidence>
<keyword evidence="3" id="KW-0862">Zinc</keyword>
<keyword evidence="5 8" id="KW-0238">DNA-binding</keyword>
<evidence type="ECO:0000256" key="4">
    <source>
        <dbReference type="ARBA" id="ARBA00023015"/>
    </source>
</evidence>
<dbReference type="GO" id="GO:0003700">
    <property type="term" value="F:DNA-binding transcription factor activity"/>
    <property type="evidence" value="ECO:0007669"/>
    <property type="project" value="InterPro"/>
</dbReference>
<name>A0A291FGE8_ALLCE</name>
<reference evidence="11" key="1">
    <citation type="submission" date="2016-12" db="EMBL/GenBank/DDBJ databases">
        <authorList>
            <person name="Song W.-J."/>
            <person name="Kurnit D.M."/>
        </authorList>
    </citation>
    <scope>NUCLEOTIDE SEQUENCE</scope>
</reference>
<dbReference type="PANTHER" id="PTHR31089:SF22">
    <property type="entry name" value="CYCLIC DOF FACTOR 4"/>
    <property type="match status" value="1"/>
</dbReference>
<keyword evidence="1" id="KW-0479">Metal-binding</keyword>
<dbReference type="PROSITE" id="PS01361">
    <property type="entry name" value="ZF_DOF_1"/>
    <property type="match status" value="1"/>
</dbReference>
<dbReference type="InterPro" id="IPR045174">
    <property type="entry name" value="Dof"/>
</dbReference>
<feature type="non-terminal residue" evidence="11">
    <location>
        <position position="1"/>
    </location>
</feature>
<evidence type="ECO:0000256" key="3">
    <source>
        <dbReference type="ARBA" id="ARBA00022833"/>
    </source>
</evidence>
<proteinExistence type="evidence at transcript level"/>
<dbReference type="PANTHER" id="PTHR31089">
    <property type="entry name" value="CYCLIC DOF FACTOR 2"/>
    <property type="match status" value="1"/>
</dbReference>
<dbReference type="GO" id="GO:0005634">
    <property type="term" value="C:nucleus"/>
    <property type="evidence" value="ECO:0007669"/>
    <property type="project" value="UniProtKB-SubCell"/>
</dbReference>
<dbReference type="EMBL" id="KY406743">
    <property type="protein sequence ID" value="ATG31851.1"/>
    <property type="molecule type" value="mRNA"/>
</dbReference>